<reference evidence="3 4" key="1">
    <citation type="submission" date="2020-08" db="EMBL/GenBank/DDBJ databases">
        <title>Genomic Encyclopedia of Type Strains, Phase IV (KMG-IV): sequencing the most valuable type-strain genomes for metagenomic binning, comparative biology and taxonomic classification.</title>
        <authorList>
            <person name="Goeker M."/>
        </authorList>
    </citation>
    <scope>NUCLEOTIDE SEQUENCE [LARGE SCALE GENOMIC DNA]</scope>
    <source>
        <strain evidence="3 4">DSM 25966</strain>
    </source>
</reference>
<dbReference type="PRINTS" id="PR00080">
    <property type="entry name" value="SDRFAMILY"/>
</dbReference>
<sequence>MKRLEGKVALVTGAVGGIGTAIVEDFLAEGAKVILCDVKAEDVLARTDALARAGWPVFAAPADIGNLEALRAAVDAAVEQAGPIDIVVANANIGGRPATLAKTSPEAWRDDIADNVAGQFHTIATAIDGMKARRSGSIVVVGSVNGLATLGQPAYSAAKAALVSYTRFMATEYGAFNIRANIVCPGTVRTPAWAERVKNKPETFETLLKWYPLRRVAEPREVAKAITFLASDDASFVTGAMLPVDGGLMAGNRLMANELTHEEM</sequence>
<dbReference type="GO" id="GO:0016491">
    <property type="term" value="F:oxidoreductase activity"/>
    <property type="evidence" value="ECO:0007669"/>
    <property type="project" value="UniProtKB-KW"/>
</dbReference>
<dbReference type="AlphaFoldDB" id="A0A840AJS4"/>
<dbReference type="PANTHER" id="PTHR24321">
    <property type="entry name" value="DEHYDROGENASES, SHORT CHAIN"/>
    <property type="match status" value="1"/>
</dbReference>
<dbReference type="RefSeq" id="WP_183397057.1">
    <property type="nucleotide sequence ID" value="NZ_JACIDS010000001.1"/>
</dbReference>
<evidence type="ECO:0000256" key="2">
    <source>
        <dbReference type="ARBA" id="ARBA00023002"/>
    </source>
</evidence>
<keyword evidence="2" id="KW-0560">Oxidoreductase</keyword>
<dbReference type="InterPro" id="IPR002347">
    <property type="entry name" value="SDR_fam"/>
</dbReference>
<dbReference type="InterPro" id="IPR036291">
    <property type="entry name" value="NAD(P)-bd_dom_sf"/>
</dbReference>
<gene>
    <name evidence="3" type="ORF">GGR25_000413</name>
</gene>
<dbReference type="EMBL" id="JACIDS010000001">
    <property type="protein sequence ID" value="MBB3929394.1"/>
    <property type="molecule type" value="Genomic_DNA"/>
</dbReference>
<evidence type="ECO:0000313" key="3">
    <source>
        <dbReference type="EMBL" id="MBB3929394.1"/>
    </source>
</evidence>
<dbReference type="SUPFAM" id="SSF51735">
    <property type="entry name" value="NAD(P)-binding Rossmann-fold domains"/>
    <property type="match status" value="1"/>
</dbReference>
<dbReference type="Proteomes" id="UP000553963">
    <property type="component" value="Unassembled WGS sequence"/>
</dbReference>
<comment type="similarity">
    <text evidence="1">Belongs to the short-chain dehydrogenases/reductases (SDR) family.</text>
</comment>
<proteinExistence type="inferred from homology"/>
<evidence type="ECO:0000256" key="1">
    <source>
        <dbReference type="ARBA" id="ARBA00006484"/>
    </source>
</evidence>
<dbReference type="PANTHER" id="PTHR24321:SF8">
    <property type="entry name" value="ESTRADIOL 17-BETA-DEHYDROGENASE 8-RELATED"/>
    <property type="match status" value="1"/>
</dbReference>
<dbReference type="Gene3D" id="3.40.50.720">
    <property type="entry name" value="NAD(P)-binding Rossmann-like Domain"/>
    <property type="match status" value="1"/>
</dbReference>
<protein>
    <submittedName>
        <fullName evidence="3">NAD(P)-dependent dehydrogenase (Short-subunit alcohol dehydrogenase family)</fullName>
    </submittedName>
</protein>
<name>A0A840AJS4_9HYPH</name>
<organism evidence="3 4">
    <name type="scientific">Kaistia hirudinis</name>
    <dbReference type="NCBI Taxonomy" id="1293440"/>
    <lineage>
        <taxon>Bacteria</taxon>
        <taxon>Pseudomonadati</taxon>
        <taxon>Pseudomonadota</taxon>
        <taxon>Alphaproteobacteria</taxon>
        <taxon>Hyphomicrobiales</taxon>
        <taxon>Kaistiaceae</taxon>
        <taxon>Kaistia</taxon>
    </lineage>
</organism>
<comment type="caution">
    <text evidence="3">The sequence shown here is derived from an EMBL/GenBank/DDBJ whole genome shotgun (WGS) entry which is preliminary data.</text>
</comment>
<dbReference type="FunFam" id="3.40.50.720:FF:000084">
    <property type="entry name" value="Short-chain dehydrogenase reductase"/>
    <property type="match status" value="1"/>
</dbReference>
<evidence type="ECO:0000313" key="4">
    <source>
        <dbReference type="Proteomes" id="UP000553963"/>
    </source>
</evidence>
<dbReference type="Pfam" id="PF13561">
    <property type="entry name" value="adh_short_C2"/>
    <property type="match status" value="1"/>
</dbReference>
<keyword evidence="4" id="KW-1185">Reference proteome</keyword>
<dbReference type="PRINTS" id="PR00081">
    <property type="entry name" value="GDHRDH"/>
</dbReference>
<accession>A0A840AJS4</accession>